<name>A0ACC2BGU5_DIPCM</name>
<gene>
    <name evidence="1" type="ORF">O6H91_15G030500</name>
</gene>
<reference evidence="2" key="1">
    <citation type="journal article" date="2024" name="Proc. Natl. Acad. Sci. U.S.A.">
        <title>Extraordinary preservation of gene collinearity over three hundred million years revealed in homosporous lycophytes.</title>
        <authorList>
            <person name="Li C."/>
            <person name="Wickell D."/>
            <person name="Kuo L.Y."/>
            <person name="Chen X."/>
            <person name="Nie B."/>
            <person name="Liao X."/>
            <person name="Peng D."/>
            <person name="Ji J."/>
            <person name="Jenkins J."/>
            <person name="Williams M."/>
            <person name="Shu S."/>
            <person name="Plott C."/>
            <person name="Barry K."/>
            <person name="Rajasekar S."/>
            <person name="Grimwood J."/>
            <person name="Han X."/>
            <person name="Sun S."/>
            <person name="Hou Z."/>
            <person name="He W."/>
            <person name="Dai G."/>
            <person name="Sun C."/>
            <person name="Schmutz J."/>
            <person name="Leebens-Mack J.H."/>
            <person name="Li F.W."/>
            <person name="Wang L."/>
        </authorList>
    </citation>
    <scope>NUCLEOTIDE SEQUENCE [LARGE SCALE GENOMIC DNA]</scope>
    <source>
        <strain evidence="2">cv. PW_Plant_1</strain>
    </source>
</reference>
<evidence type="ECO:0000313" key="1">
    <source>
        <dbReference type="EMBL" id="KAJ7529016.1"/>
    </source>
</evidence>
<accession>A0ACC2BGU5</accession>
<proteinExistence type="predicted"/>
<evidence type="ECO:0000313" key="2">
    <source>
        <dbReference type="Proteomes" id="UP001162992"/>
    </source>
</evidence>
<dbReference type="EMBL" id="CM055106">
    <property type="protein sequence ID" value="KAJ7529016.1"/>
    <property type="molecule type" value="Genomic_DNA"/>
</dbReference>
<protein>
    <submittedName>
        <fullName evidence="1">Uncharacterized protein</fullName>
    </submittedName>
</protein>
<keyword evidence="2" id="KW-1185">Reference proteome</keyword>
<organism evidence="1 2">
    <name type="scientific">Diphasiastrum complanatum</name>
    <name type="common">Issler's clubmoss</name>
    <name type="synonym">Lycopodium complanatum</name>
    <dbReference type="NCBI Taxonomy" id="34168"/>
    <lineage>
        <taxon>Eukaryota</taxon>
        <taxon>Viridiplantae</taxon>
        <taxon>Streptophyta</taxon>
        <taxon>Embryophyta</taxon>
        <taxon>Tracheophyta</taxon>
        <taxon>Lycopodiopsida</taxon>
        <taxon>Lycopodiales</taxon>
        <taxon>Lycopodiaceae</taxon>
        <taxon>Lycopodioideae</taxon>
        <taxon>Diphasiastrum</taxon>
    </lineage>
</organism>
<sequence length="552" mass="61166">MIGSRKNMTTPSMPFIVAIVNPVFLIHISILICTSLCNVQVDLHVDVSSVTTFSSYDSLSRSTTIETHGLPSFDRFHKSSKVLQKKVFRNTSSEALMISKAPTTFGSWRPPLLKMKTLGGKVLHKPIHICFIWYGLWPTKSKDVLRTAILSLTPTSPIEDFPNLSHWWNIVTQYYSDSFGARVNVSNVVILGGEVDDLYSQGKFIDPFGPDPLDIISRNLKLESQSGLHVLLTNEDAIYLLMISPDVTLTNDGFCGFHGFYCLNNWNVTQEKDCIDSTLLLYAVLPHPTPKDGTLNGCAVAPPPFIPPNYIVANDGSLDSMVNVMLHQVAEIATDPFGSSWIYSPNGASEIAHLCNYVFSGGDYWYCGLPDAYGSIASSNSCAHTNFGNLLRDKDTGVSYNMFGINGLKFVVQQLWSLSNDGCQLQNYGSCSATTKLQVQETGFIQEGMFTQGIGLQRYAPAEHCEYIIHVENAHSLTLNFTTLHLGFDGRDYIEVYMGTQRVRKIIGVQKENVVVHVRGCNAVVKFTSYTGRSPYPLSTGFQMLYKANMGI</sequence>
<dbReference type="Proteomes" id="UP001162992">
    <property type="component" value="Chromosome 15"/>
</dbReference>
<comment type="caution">
    <text evidence="1">The sequence shown here is derived from an EMBL/GenBank/DDBJ whole genome shotgun (WGS) entry which is preliminary data.</text>
</comment>